<reference evidence="1 2" key="1">
    <citation type="submission" date="2020-04" db="EMBL/GenBank/DDBJ databases">
        <title>Vibrio sp. SM6, a novel species isolated from seawater.</title>
        <authorList>
            <person name="Wang X."/>
        </authorList>
    </citation>
    <scope>NUCLEOTIDE SEQUENCE [LARGE SCALE GENOMIC DNA]</scope>
    <source>
        <strain evidence="1 2">SM6</strain>
    </source>
</reference>
<gene>
    <name evidence="1" type="ORF">HGP28_18155</name>
</gene>
<name>A0A7X8YIJ2_9VIBR</name>
<organism evidence="1 2">
    <name type="scientific">Vibrio agarilyticus</name>
    <dbReference type="NCBI Taxonomy" id="2726741"/>
    <lineage>
        <taxon>Bacteria</taxon>
        <taxon>Pseudomonadati</taxon>
        <taxon>Pseudomonadota</taxon>
        <taxon>Gammaproteobacteria</taxon>
        <taxon>Vibrionales</taxon>
        <taxon>Vibrionaceae</taxon>
        <taxon>Vibrio</taxon>
    </lineage>
</organism>
<dbReference type="AlphaFoldDB" id="A0A7X8YIJ2"/>
<dbReference type="Proteomes" id="UP000535589">
    <property type="component" value="Unassembled WGS sequence"/>
</dbReference>
<comment type="caution">
    <text evidence="1">The sequence shown here is derived from an EMBL/GenBank/DDBJ whole genome shotgun (WGS) entry which is preliminary data.</text>
</comment>
<sequence length="82" mass="8983">MNIDKERIETLEELQAFITAVENGSFALNHVAGIALATSNSTGEPFIVVLNDKHQPLKARLVSDFVYQNGKEIVRQGSGGFH</sequence>
<keyword evidence="2" id="KW-1185">Reference proteome</keyword>
<evidence type="ECO:0000313" key="1">
    <source>
        <dbReference type="EMBL" id="NLS14784.1"/>
    </source>
</evidence>
<proteinExistence type="predicted"/>
<evidence type="ECO:0000313" key="2">
    <source>
        <dbReference type="Proteomes" id="UP000535589"/>
    </source>
</evidence>
<dbReference type="EMBL" id="JABAIK010000029">
    <property type="protein sequence ID" value="NLS14784.1"/>
    <property type="molecule type" value="Genomic_DNA"/>
</dbReference>
<protein>
    <submittedName>
        <fullName evidence="1">Uncharacterized protein</fullName>
    </submittedName>
</protein>
<dbReference type="RefSeq" id="WP_168837861.1">
    <property type="nucleotide sequence ID" value="NZ_JABAIK010000029.1"/>
</dbReference>
<accession>A0A7X8YIJ2</accession>